<dbReference type="GeneID" id="8240194"/>
<keyword evidence="5" id="KW-1185">Reference proteome</keyword>
<reference evidence="4" key="3">
    <citation type="submission" date="2021-02" db="UniProtKB">
        <authorList>
            <consortium name="EnsemblMetazoa"/>
        </authorList>
    </citation>
    <scope>IDENTIFICATION</scope>
    <source>
        <strain evidence="4">USDA</strain>
    </source>
</reference>
<dbReference type="RefSeq" id="XP_002425349.1">
    <property type="nucleotide sequence ID" value="XM_002425304.1"/>
</dbReference>
<dbReference type="CTD" id="8240194"/>
<dbReference type="EnsemblMetazoa" id="PHUM193890-RA">
    <property type="protein sequence ID" value="PHUM193890-PA"/>
    <property type="gene ID" value="PHUM193890"/>
</dbReference>
<evidence type="ECO:0000256" key="1">
    <source>
        <dbReference type="SAM" id="Coils"/>
    </source>
</evidence>
<feature type="compositionally biased region" description="Basic and acidic residues" evidence="2">
    <location>
        <begin position="1"/>
        <end position="11"/>
    </location>
</feature>
<evidence type="ECO:0000313" key="3">
    <source>
        <dbReference type="EMBL" id="EEB12611.1"/>
    </source>
</evidence>
<feature type="coiled-coil region" evidence="1">
    <location>
        <begin position="151"/>
        <end position="217"/>
    </location>
</feature>
<organism>
    <name type="scientific">Pediculus humanus subsp. corporis</name>
    <name type="common">Body louse</name>
    <dbReference type="NCBI Taxonomy" id="121224"/>
    <lineage>
        <taxon>Eukaryota</taxon>
        <taxon>Metazoa</taxon>
        <taxon>Ecdysozoa</taxon>
        <taxon>Arthropoda</taxon>
        <taxon>Hexapoda</taxon>
        <taxon>Insecta</taxon>
        <taxon>Pterygota</taxon>
        <taxon>Neoptera</taxon>
        <taxon>Paraneoptera</taxon>
        <taxon>Psocodea</taxon>
        <taxon>Troctomorpha</taxon>
        <taxon>Phthiraptera</taxon>
        <taxon>Anoplura</taxon>
        <taxon>Pediculidae</taxon>
        <taxon>Pediculus</taxon>
    </lineage>
</organism>
<sequence>MSSTEFSDKQIRNNQNLPNLLKSYMSKSRELEEKKKKVLKQIEMMDVAIKTCKENIKKTVPEVTKKSSSTVPRLSEIEEDTKKIKEETKKLQDEIKIKTEENKKLQDLVNQLSVFKDEKTNATIEYLDDMEEKEKSKVVQKVFPKTNNNNVKNKDSNMKKFNDKVKRLKEQEEKLIKKTEVDAKLMKAKADTLKKKIEKLENDTENNIKLLKILKRNHMKNH</sequence>
<gene>
    <name evidence="4" type="primary">8240194</name>
    <name evidence="3" type="ORF">Phum_PHUM193890</name>
</gene>
<evidence type="ECO:0000313" key="4">
    <source>
        <dbReference type="EnsemblMetazoa" id="PHUM193890-PA"/>
    </source>
</evidence>
<reference evidence="3" key="1">
    <citation type="submission" date="2007-04" db="EMBL/GenBank/DDBJ databases">
        <title>Annotation of Pediculus humanus corporis strain USDA.</title>
        <authorList>
            <person name="Kirkness E."/>
            <person name="Hannick L."/>
            <person name="Hass B."/>
            <person name="Bruggner R."/>
            <person name="Lawson D."/>
            <person name="Bidwell S."/>
            <person name="Joardar V."/>
            <person name="Caler E."/>
            <person name="Walenz B."/>
            <person name="Inman J."/>
            <person name="Schobel S."/>
            <person name="Galinsky K."/>
            <person name="Amedeo P."/>
            <person name="Strausberg R."/>
        </authorList>
    </citation>
    <scope>NUCLEOTIDE SEQUENCE</scope>
    <source>
        <strain evidence="3">USDA</strain>
    </source>
</reference>
<dbReference type="HOGENOM" id="CLU_1246675_0_0_1"/>
<dbReference type="AlphaFoldDB" id="E0VGV5"/>
<evidence type="ECO:0000313" key="5">
    <source>
        <dbReference type="Proteomes" id="UP000009046"/>
    </source>
</evidence>
<keyword evidence="1" id="KW-0175">Coiled coil</keyword>
<accession>E0VGV5</accession>
<dbReference type="EMBL" id="DS235152">
    <property type="protein sequence ID" value="EEB12611.1"/>
    <property type="molecule type" value="Genomic_DNA"/>
</dbReference>
<reference evidence="3" key="2">
    <citation type="submission" date="2007-04" db="EMBL/GenBank/DDBJ databases">
        <title>The genome of the human body louse.</title>
        <authorList>
            <consortium name="The Human Body Louse Genome Consortium"/>
            <person name="Kirkness E."/>
            <person name="Walenz B."/>
            <person name="Hass B."/>
            <person name="Bruggner R."/>
            <person name="Strausberg R."/>
        </authorList>
    </citation>
    <scope>NUCLEOTIDE SEQUENCE</scope>
    <source>
        <strain evidence="3">USDA</strain>
    </source>
</reference>
<proteinExistence type="predicted"/>
<dbReference type="InParanoid" id="E0VGV5"/>
<dbReference type="Proteomes" id="UP000009046">
    <property type="component" value="Unassembled WGS sequence"/>
</dbReference>
<protein>
    <submittedName>
        <fullName evidence="3 4">Uncharacterized protein</fullName>
    </submittedName>
</protein>
<dbReference type="VEuPathDB" id="VectorBase:PHUM193890"/>
<feature type="region of interest" description="Disordered" evidence="2">
    <location>
        <begin position="1"/>
        <end position="21"/>
    </location>
</feature>
<dbReference type="EMBL" id="AAZO01002250">
    <property type="status" value="NOT_ANNOTATED_CDS"/>
    <property type="molecule type" value="Genomic_DNA"/>
</dbReference>
<evidence type="ECO:0000256" key="2">
    <source>
        <dbReference type="SAM" id="MobiDB-lite"/>
    </source>
</evidence>
<dbReference type="KEGG" id="phu:Phum_PHUM193890"/>
<feature type="coiled-coil region" evidence="1">
    <location>
        <begin position="74"/>
        <end position="118"/>
    </location>
</feature>
<name>E0VGV5_PEDHC</name>